<dbReference type="AlphaFoldDB" id="A0A0B7NF67"/>
<dbReference type="EMBL" id="LN732835">
    <property type="protein sequence ID" value="CEP16041.1"/>
    <property type="molecule type" value="Genomic_DNA"/>
</dbReference>
<dbReference type="InterPro" id="IPR043128">
    <property type="entry name" value="Rev_trsase/Diguanyl_cyclase"/>
</dbReference>
<sequence>MFRAQWPLEEKVKPVVKAQIAKWLENGVIERAPPGNPYNSPLFSVRKKNAQGEYSGDSRVVMDCRLVNSAFSIHSQSRKYLSFTDPTTGLQYMHSKAPMGLTPLSSFVQRQLTNLFADLNDVTTNFIDDITVHTEADMETHIKYVKISPVVPNSKELASRLGLINFFRSHLPCLSTLTAPLDGLKNSPDLSKVWKDEHTVAMKKIQQLLVNAPVLSAPDMRYDMCLVTDSSAFGIGACLYQVKKSRIYYLGFIARKLTSCEMRWGSTKRELLAVVYAFKKYRQWLWGKKFHLYVDNQGLLYLHSQEKLTRMIENFYDTIFELDFDITYCAGIHNILANRLSRIFAPNGTQKLEGRGAMARRATIIEKRSIEEHSGIDESTTKKIKLDTEVQLVGVNNYDNAISKTHNEEIDETKDDTIIVQHNNDDEKSSKNTKEELFIYASHLDVYEQPKNEEEKQTLLEKAHLLGHFGVTAMEQVIHEEYQMHWKGLRKDIESYVESYFKM</sequence>
<dbReference type="Gene3D" id="1.10.340.70">
    <property type="match status" value="1"/>
</dbReference>
<dbReference type="SUPFAM" id="SSF56672">
    <property type="entry name" value="DNA/RNA polymerases"/>
    <property type="match status" value="1"/>
</dbReference>
<accession>A0A0B7NF67</accession>
<keyword evidence="4" id="KW-1185">Reference proteome</keyword>
<organism evidence="3 4">
    <name type="scientific">Parasitella parasitica</name>
    <dbReference type="NCBI Taxonomy" id="35722"/>
    <lineage>
        <taxon>Eukaryota</taxon>
        <taxon>Fungi</taxon>
        <taxon>Fungi incertae sedis</taxon>
        <taxon>Mucoromycota</taxon>
        <taxon>Mucoromycotina</taxon>
        <taxon>Mucoromycetes</taxon>
        <taxon>Mucorales</taxon>
        <taxon>Mucorineae</taxon>
        <taxon>Mucoraceae</taxon>
        <taxon>Parasitella</taxon>
    </lineage>
</organism>
<dbReference type="CDD" id="cd09274">
    <property type="entry name" value="RNase_HI_RT_Ty3"/>
    <property type="match status" value="1"/>
</dbReference>
<proteinExistence type="predicted"/>
<dbReference type="Gene3D" id="3.10.10.10">
    <property type="entry name" value="HIV Type 1 Reverse Transcriptase, subunit A, domain 1"/>
    <property type="match status" value="1"/>
</dbReference>
<protein>
    <recommendedName>
        <fullName evidence="5">Reverse transcriptase/retrotransposon-derived protein RNase H-like domain-containing protein</fullName>
    </recommendedName>
</protein>
<dbReference type="InterPro" id="IPR051320">
    <property type="entry name" value="Viral_Replic_Matur_Polypro"/>
</dbReference>
<evidence type="ECO:0000259" key="1">
    <source>
        <dbReference type="Pfam" id="PF17919"/>
    </source>
</evidence>
<evidence type="ECO:0000259" key="2">
    <source>
        <dbReference type="Pfam" id="PF17921"/>
    </source>
</evidence>
<dbReference type="Pfam" id="PF17921">
    <property type="entry name" value="Integrase_H2C2"/>
    <property type="match status" value="1"/>
</dbReference>
<dbReference type="Gene3D" id="3.30.70.270">
    <property type="match status" value="1"/>
</dbReference>
<evidence type="ECO:0008006" key="5">
    <source>
        <dbReference type="Google" id="ProtNLM"/>
    </source>
</evidence>
<name>A0A0B7NF67_9FUNG</name>
<dbReference type="InterPro" id="IPR041577">
    <property type="entry name" value="RT_RNaseH_2"/>
</dbReference>
<evidence type="ECO:0000313" key="4">
    <source>
        <dbReference type="Proteomes" id="UP000054107"/>
    </source>
</evidence>
<dbReference type="PANTHER" id="PTHR33064">
    <property type="entry name" value="POL PROTEIN"/>
    <property type="match status" value="1"/>
</dbReference>
<dbReference type="InterPro" id="IPR041588">
    <property type="entry name" value="Integrase_H2C2"/>
</dbReference>
<dbReference type="InterPro" id="IPR043502">
    <property type="entry name" value="DNA/RNA_pol_sf"/>
</dbReference>
<dbReference type="PANTHER" id="PTHR33064:SF37">
    <property type="entry name" value="RIBONUCLEASE H"/>
    <property type="match status" value="1"/>
</dbReference>
<dbReference type="OrthoDB" id="2287420at2759"/>
<evidence type="ECO:0000313" key="3">
    <source>
        <dbReference type="EMBL" id="CEP16041.1"/>
    </source>
</evidence>
<feature type="domain" description="Reverse transcriptase/retrotransposon-derived protein RNase H-like" evidence="1">
    <location>
        <begin position="194"/>
        <end position="291"/>
    </location>
</feature>
<dbReference type="Pfam" id="PF17919">
    <property type="entry name" value="RT_RNaseH_2"/>
    <property type="match status" value="1"/>
</dbReference>
<dbReference type="Proteomes" id="UP000054107">
    <property type="component" value="Unassembled WGS sequence"/>
</dbReference>
<feature type="domain" description="Integrase zinc-binding" evidence="2">
    <location>
        <begin position="453"/>
        <end position="499"/>
    </location>
</feature>
<gene>
    <name evidence="3" type="primary">PARPA_10296.1 scaffold 40090</name>
</gene>
<reference evidence="3 4" key="1">
    <citation type="submission" date="2014-09" db="EMBL/GenBank/DDBJ databases">
        <authorList>
            <person name="Ellenberger Sabrina"/>
        </authorList>
    </citation>
    <scope>NUCLEOTIDE SEQUENCE [LARGE SCALE GENOMIC DNA]</scope>
    <source>
        <strain evidence="3 4">CBS 412.66</strain>
    </source>
</reference>
<dbReference type="STRING" id="35722.A0A0B7NF67"/>